<evidence type="ECO:0000313" key="2">
    <source>
        <dbReference type="Proteomes" id="UP000265618"/>
    </source>
</evidence>
<sequence length="536" mass="59496">MSGSYKLIECGVHQELIDDLSAYEDSDAILHSIQLLKVIAAGNCERFCVCGNEDHLSRFRQEDELVRETLVSDGILPAIVSTWESHTDNPTLLGSITSLVSQLFLAESCRSKILNGPIPRLMLEALQKHHNIPAFTQKFVKFFKEQQSVLASQDDTETGCTLLSSALDILIPLAPFVHTDTYVTTLMLCGCLQPLPDDDAVKGYLSDSGVVDAALTVISTRPTDAEIVTEAFGILAGISDSEVDRELMQKTSIDALSTVLRKYTVTNDIVFPVLQIIERLTRKEEYQPALIEILPWVESAGSFVNTADTNTHTLLRSIKARLHVGTRRILTDTTDAHPLTSGTLEEIVKAQIELKFGQRLGNISHAYGSVCLPPDSVMVLYMPDQGETPRVDFCDALRSLSLRVIDLQSCQSVSALKREMVGDGFIVVCSYSTINAKPKSKMQKLHAGLWRELARKRCKGTGAFMVLDERQVQKDESAARVLYTKLCSMVNTMFVKLVPQGAQQDLYKYDTVLCVPFDRYFGEVWASPLCGVDYQR</sequence>
<reference evidence="1 2" key="1">
    <citation type="journal article" date="2018" name="PLoS ONE">
        <title>The draft genome of Kipferlia bialata reveals reductive genome evolution in fornicate parasites.</title>
        <authorList>
            <person name="Tanifuji G."/>
            <person name="Takabayashi S."/>
            <person name="Kume K."/>
            <person name="Takagi M."/>
            <person name="Nakayama T."/>
            <person name="Kamikawa R."/>
            <person name="Inagaki Y."/>
            <person name="Hashimoto T."/>
        </authorList>
    </citation>
    <scope>NUCLEOTIDE SEQUENCE [LARGE SCALE GENOMIC DNA]</scope>
    <source>
        <strain evidence="1">NY0173</strain>
    </source>
</reference>
<dbReference type="EMBL" id="BDIP01001189">
    <property type="protein sequence ID" value="GIQ83809.1"/>
    <property type="molecule type" value="Genomic_DNA"/>
</dbReference>
<accession>A0A9K3CY60</accession>
<dbReference type="Gene3D" id="1.25.10.10">
    <property type="entry name" value="Leucine-rich Repeat Variant"/>
    <property type="match status" value="1"/>
</dbReference>
<dbReference type="InterPro" id="IPR016024">
    <property type="entry name" value="ARM-type_fold"/>
</dbReference>
<proteinExistence type="predicted"/>
<dbReference type="Proteomes" id="UP000265618">
    <property type="component" value="Unassembled WGS sequence"/>
</dbReference>
<name>A0A9K3CY60_9EUKA</name>
<dbReference type="AlphaFoldDB" id="A0A9K3CY60"/>
<gene>
    <name evidence="1" type="ORF">KIPB_005183</name>
</gene>
<evidence type="ECO:0000313" key="1">
    <source>
        <dbReference type="EMBL" id="GIQ83809.1"/>
    </source>
</evidence>
<protein>
    <submittedName>
        <fullName evidence="1">Uncharacterized protein</fullName>
    </submittedName>
</protein>
<comment type="caution">
    <text evidence="1">The sequence shown here is derived from an EMBL/GenBank/DDBJ whole genome shotgun (WGS) entry which is preliminary data.</text>
</comment>
<keyword evidence="2" id="KW-1185">Reference proteome</keyword>
<dbReference type="SUPFAM" id="SSF48371">
    <property type="entry name" value="ARM repeat"/>
    <property type="match status" value="1"/>
</dbReference>
<organism evidence="1 2">
    <name type="scientific">Kipferlia bialata</name>
    <dbReference type="NCBI Taxonomy" id="797122"/>
    <lineage>
        <taxon>Eukaryota</taxon>
        <taxon>Metamonada</taxon>
        <taxon>Carpediemonas-like organisms</taxon>
        <taxon>Kipferlia</taxon>
    </lineage>
</organism>
<dbReference type="InterPro" id="IPR011989">
    <property type="entry name" value="ARM-like"/>
</dbReference>